<keyword evidence="1" id="KW-1133">Transmembrane helix</keyword>
<dbReference type="HOGENOM" id="CLU_2178723_0_0_0"/>
<proteinExistence type="predicted"/>
<gene>
    <name evidence="2" type="ORF">DSM3645_25377</name>
</gene>
<dbReference type="EMBL" id="AANZ01000028">
    <property type="protein sequence ID" value="EAQ77763.1"/>
    <property type="molecule type" value="Genomic_DNA"/>
</dbReference>
<evidence type="ECO:0000256" key="1">
    <source>
        <dbReference type="SAM" id="Phobius"/>
    </source>
</evidence>
<protein>
    <submittedName>
        <fullName evidence="2">Uncharacterized protein</fullName>
    </submittedName>
</protein>
<feature type="transmembrane region" description="Helical" evidence="1">
    <location>
        <begin position="84"/>
        <end position="104"/>
    </location>
</feature>
<keyword evidence="1" id="KW-0472">Membrane</keyword>
<reference evidence="2 3" key="1">
    <citation type="submission" date="2006-02" db="EMBL/GenBank/DDBJ databases">
        <authorList>
            <person name="Amann R."/>
            <person name="Ferriera S."/>
            <person name="Johnson J."/>
            <person name="Kravitz S."/>
            <person name="Halpern A."/>
            <person name="Remington K."/>
            <person name="Beeson K."/>
            <person name="Tran B."/>
            <person name="Rogers Y.-H."/>
            <person name="Friedman R."/>
            <person name="Venter J.C."/>
        </authorList>
    </citation>
    <scope>NUCLEOTIDE SEQUENCE [LARGE SCALE GENOMIC DNA]</scope>
    <source>
        <strain evidence="2 3">DSM 3645</strain>
    </source>
</reference>
<dbReference type="AlphaFoldDB" id="A4A0E3"/>
<evidence type="ECO:0000313" key="2">
    <source>
        <dbReference type="EMBL" id="EAQ77763.1"/>
    </source>
</evidence>
<comment type="caution">
    <text evidence="2">The sequence shown here is derived from an EMBL/GenBank/DDBJ whole genome shotgun (WGS) entry which is preliminary data.</text>
</comment>
<dbReference type="RefSeq" id="WP_002652970.1">
    <property type="nucleotide sequence ID" value="NZ_CH672376.1"/>
</dbReference>
<dbReference type="STRING" id="314230.DSM3645_25377"/>
<name>A4A0E3_9BACT</name>
<keyword evidence="1" id="KW-0812">Transmembrane</keyword>
<organism evidence="2 3">
    <name type="scientific">Blastopirellula marina DSM 3645</name>
    <dbReference type="NCBI Taxonomy" id="314230"/>
    <lineage>
        <taxon>Bacteria</taxon>
        <taxon>Pseudomonadati</taxon>
        <taxon>Planctomycetota</taxon>
        <taxon>Planctomycetia</taxon>
        <taxon>Pirellulales</taxon>
        <taxon>Pirellulaceae</taxon>
        <taxon>Blastopirellula</taxon>
    </lineage>
</organism>
<dbReference type="Proteomes" id="UP000004358">
    <property type="component" value="Unassembled WGS sequence"/>
</dbReference>
<accession>A4A0E3</accession>
<evidence type="ECO:0000313" key="3">
    <source>
        <dbReference type="Proteomes" id="UP000004358"/>
    </source>
</evidence>
<sequence length="109" mass="12084">MIPFFLFLILLSIVAFVALAVTNYRDLWVCSLFLQVVIVTLLSPGDGGIWARHVAIFFGSLNAVGWLLRNDLGPSTAKTTNAGWWLRMSVLTAPIVIAVVYTVVLEMRM</sequence>